<evidence type="ECO:0000256" key="1">
    <source>
        <dbReference type="SAM" id="Coils"/>
    </source>
</evidence>
<comment type="caution">
    <text evidence="2">The sequence shown here is derived from an EMBL/GenBank/DDBJ whole genome shotgun (WGS) entry which is preliminary data.</text>
</comment>
<sequence>MPHDDGNGFVEDTYRVDLPARFMARLAQQYTGEEARESKSISQEDNLRRINGQLSEHIRSVESSLNILKVENTDLTTEIINSKMHVASTEDEKGHLRHQLNQIKQEFEQYQKNMSVAYEKQLKELSLENRKLCERNTNLVEQLTDTESLLINMKLSFVERETEFEALKRQLYDSKKVK</sequence>
<reference evidence="2 3" key="1">
    <citation type="submission" date="2024-04" db="EMBL/GenBank/DDBJ databases">
        <title>genome sequences of Mucor flavus KT1a and Helicostylum pulchrum KT1b strains isolation_sourced from the surface of a dry-aged beef.</title>
        <authorList>
            <person name="Toyotome T."/>
            <person name="Hosono M."/>
            <person name="Torimaru M."/>
            <person name="Fukuda K."/>
            <person name="Mikami N."/>
        </authorList>
    </citation>
    <scope>NUCLEOTIDE SEQUENCE [LARGE SCALE GENOMIC DNA]</scope>
    <source>
        <strain evidence="2 3">KT1b</strain>
    </source>
</reference>
<dbReference type="Proteomes" id="UP001476247">
    <property type="component" value="Unassembled WGS sequence"/>
</dbReference>
<keyword evidence="3" id="KW-1185">Reference proteome</keyword>
<evidence type="ECO:0000313" key="2">
    <source>
        <dbReference type="EMBL" id="GAA5801897.1"/>
    </source>
</evidence>
<dbReference type="EMBL" id="BAABUJ010000020">
    <property type="protein sequence ID" value="GAA5801897.1"/>
    <property type="molecule type" value="Genomic_DNA"/>
</dbReference>
<keyword evidence="1" id="KW-0175">Coiled coil</keyword>
<gene>
    <name evidence="2" type="ORF">HPULCUR_007355</name>
</gene>
<proteinExistence type="predicted"/>
<feature type="coiled-coil region" evidence="1">
    <location>
        <begin position="86"/>
        <end position="142"/>
    </location>
</feature>
<evidence type="ECO:0000313" key="3">
    <source>
        <dbReference type="Proteomes" id="UP001476247"/>
    </source>
</evidence>
<name>A0ABP9Y4K5_9FUNG</name>
<protein>
    <submittedName>
        <fullName evidence="2">Uncharacterized protein</fullName>
    </submittedName>
</protein>
<accession>A0ABP9Y4K5</accession>
<organism evidence="2 3">
    <name type="scientific">Helicostylum pulchrum</name>
    <dbReference type="NCBI Taxonomy" id="562976"/>
    <lineage>
        <taxon>Eukaryota</taxon>
        <taxon>Fungi</taxon>
        <taxon>Fungi incertae sedis</taxon>
        <taxon>Mucoromycota</taxon>
        <taxon>Mucoromycotina</taxon>
        <taxon>Mucoromycetes</taxon>
        <taxon>Mucorales</taxon>
        <taxon>Mucorineae</taxon>
        <taxon>Mucoraceae</taxon>
        <taxon>Helicostylum</taxon>
    </lineage>
</organism>